<proteinExistence type="predicted"/>
<gene>
    <name evidence="2" type="ORF">HJC23_001637</name>
</gene>
<evidence type="ECO:0000256" key="1">
    <source>
        <dbReference type="SAM" id="MobiDB-lite"/>
    </source>
</evidence>
<reference evidence="2 3" key="1">
    <citation type="journal article" date="2020" name="G3 (Bethesda)">
        <title>Improved Reference Genome for Cyclotella cryptica CCMP332, a Model for Cell Wall Morphogenesis, Salinity Adaptation, and Lipid Production in Diatoms (Bacillariophyta).</title>
        <authorList>
            <person name="Roberts W.R."/>
            <person name="Downey K.M."/>
            <person name="Ruck E.C."/>
            <person name="Traller J.C."/>
            <person name="Alverson A.J."/>
        </authorList>
    </citation>
    <scope>NUCLEOTIDE SEQUENCE [LARGE SCALE GENOMIC DNA]</scope>
    <source>
        <strain evidence="2 3">CCMP332</strain>
    </source>
</reference>
<sequence length="530" mass="57721">MEDVQMPNESSCDSVSYIGDVVDDCPNASIKHNDVKDSIGQLIAGRGVSEQSVDSPTLSRTSSDSDEIIDHTAALLGFVDEFEDDDDDLREISGFSPSVSLDLELEPMENEAERGARFEKIWSGDEVDSVEAPSRRACKVTPVQLNLTPQAAPASKRTVRALEEFDDNDTPVKQLHRNPKQIDAKANKALADDVPFFYFDSRLVAQAVEEYGQRKRTDIDNKRKQAALKAKALKDKASSAISHKAKKVISLPHSILERKGRSTSRDEFDASENVNSEDAATAHNTIHATKAAAIKIKAKAAFNEKARKAKDRISLSKAIKEGKQKNSHDLASEHLSENLDAMYAKMVSGIKLSNLTTPPPMRDYIEGLATKTSISVIGDINKLVKPTGNSHIKREIHPDISHRPQPPAIAACPSTVSSTNSQVIDENGFIISPTPSIDLISPVTSFDEGEAARSTSRSRYSTTPKTIASPSSMTSPKRSDSRSLLPPSGKKAGAGQMNQGKDVSNKMKLKITKRKPGLHSHRRSQSCAAF</sequence>
<feature type="region of interest" description="Disordered" evidence="1">
    <location>
        <begin position="259"/>
        <end position="282"/>
    </location>
</feature>
<comment type="caution">
    <text evidence="2">The sequence shown here is derived from an EMBL/GenBank/DDBJ whole genome shotgun (WGS) entry which is preliminary data.</text>
</comment>
<feature type="compositionally biased region" description="Basic and acidic residues" evidence="1">
    <location>
        <begin position="259"/>
        <end position="268"/>
    </location>
</feature>
<feature type="compositionally biased region" description="Basic residues" evidence="1">
    <location>
        <begin position="507"/>
        <end position="524"/>
    </location>
</feature>
<evidence type="ECO:0000313" key="2">
    <source>
        <dbReference type="EMBL" id="KAL3800800.1"/>
    </source>
</evidence>
<evidence type="ECO:0000313" key="3">
    <source>
        <dbReference type="Proteomes" id="UP001516023"/>
    </source>
</evidence>
<accession>A0ABD3QK71</accession>
<keyword evidence="3" id="KW-1185">Reference proteome</keyword>
<feature type="compositionally biased region" description="Low complexity" evidence="1">
    <location>
        <begin position="453"/>
        <end position="463"/>
    </location>
</feature>
<dbReference type="EMBL" id="JABMIG020000030">
    <property type="protein sequence ID" value="KAL3800800.1"/>
    <property type="molecule type" value="Genomic_DNA"/>
</dbReference>
<feature type="compositionally biased region" description="Polar residues" evidence="1">
    <location>
        <begin position="464"/>
        <end position="476"/>
    </location>
</feature>
<feature type="region of interest" description="Disordered" evidence="1">
    <location>
        <begin position="448"/>
        <end position="530"/>
    </location>
</feature>
<organism evidence="2 3">
    <name type="scientific">Cyclotella cryptica</name>
    <dbReference type="NCBI Taxonomy" id="29204"/>
    <lineage>
        <taxon>Eukaryota</taxon>
        <taxon>Sar</taxon>
        <taxon>Stramenopiles</taxon>
        <taxon>Ochrophyta</taxon>
        <taxon>Bacillariophyta</taxon>
        <taxon>Coscinodiscophyceae</taxon>
        <taxon>Thalassiosirophycidae</taxon>
        <taxon>Stephanodiscales</taxon>
        <taxon>Stephanodiscaceae</taxon>
        <taxon>Cyclotella</taxon>
    </lineage>
</organism>
<name>A0ABD3QK71_9STRA</name>
<dbReference type="AlphaFoldDB" id="A0ABD3QK71"/>
<dbReference type="Proteomes" id="UP001516023">
    <property type="component" value="Unassembled WGS sequence"/>
</dbReference>
<protein>
    <submittedName>
        <fullName evidence="2">Uncharacterized protein</fullName>
    </submittedName>
</protein>